<keyword evidence="3" id="KW-1185">Reference proteome</keyword>
<organism evidence="2 3">
    <name type="scientific">Linderina pennispora</name>
    <dbReference type="NCBI Taxonomy" id="61395"/>
    <lineage>
        <taxon>Eukaryota</taxon>
        <taxon>Fungi</taxon>
        <taxon>Fungi incertae sedis</taxon>
        <taxon>Zoopagomycota</taxon>
        <taxon>Kickxellomycotina</taxon>
        <taxon>Kickxellomycetes</taxon>
        <taxon>Kickxellales</taxon>
        <taxon>Kickxellaceae</taxon>
        <taxon>Linderina</taxon>
    </lineage>
</organism>
<dbReference type="EMBL" id="MCFD01000015">
    <property type="protein sequence ID" value="ORX66458.1"/>
    <property type="molecule type" value="Genomic_DNA"/>
</dbReference>
<reference evidence="2 3" key="1">
    <citation type="submission" date="2016-07" db="EMBL/GenBank/DDBJ databases">
        <title>Pervasive Adenine N6-methylation of Active Genes in Fungi.</title>
        <authorList>
            <consortium name="DOE Joint Genome Institute"/>
            <person name="Mondo S.J."/>
            <person name="Dannebaum R.O."/>
            <person name="Kuo R.C."/>
            <person name="Labutti K."/>
            <person name="Haridas S."/>
            <person name="Kuo A."/>
            <person name="Salamov A."/>
            <person name="Ahrendt S.R."/>
            <person name="Lipzen A."/>
            <person name="Sullivan W."/>
            <person name="Andreopoulos W.B."/>
            <person name="Clum A."/>
            <person name="Lindquist E."/>
            <person name="Daum C."/>
            <person name="Ramamoorthy G.K."/>
            <person name="Gryganskyi A."/>
            <person name="Culley D."/>
            <person name="Magnuson J.K."/>
            <person name="James T.Y."/>
            <person name="O'Malley M.A."/>
            <person name="Stajich J.E."/>
            <person name="Spatafora J.W."/>
            <person name="Visel A."/>
            <person name="Grigoriev I.V."/>
        </authorList>
    </citation>
    <scope>NUCLEOTIDE SEQUENCE [LARGE SCALE GENOMIC DNA]</scope>
    <source>
        <strain evidence="2 3">ATCC 12442</strain>
    </source>
</reference>
<dbReference type="GeneID" id="63802400"/>
<proteinExistence type="predicted"/>
<dbReference type="Proteomes" id="UP000193922">
    <property type="component" value="Unassembled WGS sequence"/>
</dbReference>
<evidence type="ECO:0000313" key="3">
    <source>
        <dbReference type="Proteomes" id="UP000193922"/>
    </source>
</evidence>
<dbReference type="OrthoDB" id="10572641at2759"/>
<sequence length="322" mass="35589">MPFDSQHSFLSVSDGSGQSSSTKRVREDEPVRYAVSLQETPGAVMQVLNLDTSANIGHISQWNEQLASLICNVQERISALSAAPGPIEQQPTATIISQPHISREQASSCTSTLALAESHDTKQFSSGYEPDQRYKSDSDESYLSDKAPRIPISQRLGYTAELQLATGHASLTRSITGVFTTKSGRRSTTCKSDREHGLRRVYTMGLMKPKNCSLRQYLAGIGIDPAGIVFSHHVAYTVNELIVKVDSVQALCRELGRADGVKVLKFFDPLRPMHSELSYEQKQAFPGIYKKRLRATFSPTYSSRIGFGDYARSYTREIGIDV</sequence>
<name>A0A1Y1VYV9_9FUNG</name>
<accession>A0A1Y1VYV9</accession>
<protein>
    <submittedName>
        <fullName evidence="2">Uncharacterized protein</fullName>
    </submittedName>
</protein>
<dbReference type="RefSeq" id="XP_040740446.1">
    <property type="nucleotide sequence ID" value="XM_040885752.1"/>
</dbReference>
<feature type="compositionally biased region" description="Low complexity" evidence="1">
    <location>
        <begin position="8"/>
        <end position="21"/>
    </location>
</feature>
<feature type="region of interest" description="Disordered" evidence="1">
    <location>
        <begin position="120"/>
        <end position="146"/>
    </location>
</feature>
<gene>
    <name evidence="2" type="ORF">DL89DRAFT_260107</name>
</gene>
<comment type="caution">
    <text evidence="2">The sequence shown here is derived from an EMBL/GenBank/DDBJ whole genome shotgun (WGS) entry which is preliminary data.</text>
</comment>
<evidence type="ECO:0000313" key="2">
    <source>
        <dbReference type="EMBL" id="ORX66458.1"/>
    </source>
</evidence>
<evidence type="ECO:0000256" key="1">
    <source>
        <dbReference type="SAM" id="MobiDB-lite"/>
    </source>
</evidence>
<feature type="region of interest" description="Disordered" evidence="1">
    <location>
        <begin position="1"/>
        <end position="28"/>
    </location>
</feature>
<dbReference type="AlphaFoldDB" id="A0A1Y1VYV9"/>